<evidence type="ECO:0000313" key="1">
    <source>
        <dbReference type="EMBL" id="ESS60183.1"/>
    </source>
</evidence>
<keyword evidence="2" id="KW-1185">Reference proteome</keyword>
<protein>
    <submittedName>
        <fullName evidence="1">Uncharacterized protein</fullName>
    </submittedName>
</protein>
<dbReference type="EMBL" id="AXOM01000009">
    <property type="protein sequence ID" value="ESS60183.1"/>
    <property type="molecule type" value="Genomic_DNA"/>
</dbReference>
<evidence type="ECO:0000313" key="2">
    <source>
        <dbReference type="Proteomes" id="UP000017834"/>
    </source>
</evidence>
<accession>A0ABN0QCK8</accession>
<sequence length="42" mass="4796">MGFLLIKINKTKRDVLFLISGIPTINDVVNFQKSEEMLNVCI</sequence>
<reference evidence="1 2" key="1">
    <citation type="journal article" date="2014" name="Genome Announc.">
        <title>Draft Genome Sequence of Enterobacter cloacae Strain S611.</title>
        <authorList>
            <person name="Wang D."/>
            <person name="Han C.S."/>
            <person name="Dichosa A.E."/>
            <person name="Gleasner C.D."/>
            <person name="Johnson S.L."/>
            <person name="Daligault H.E."/>
            <person name="Davenport K.W."/>
            <person name="Li P.E."/>
            <person name="Pierson E.A."/>
            <person name="Pierson L.S.III."/>
        </authorList>
    </citation>
    <scope>NUCLEOTIDE SEQUENCE [LARGE SCALE GENOMIC DNA]</scope>
    <source>
        <strain evidence="1 2">S611</strain>
    </source>
</reference>
<comment type="caution">
    <text evidence="1">The sequence shown here is derived from an EMBL/GenBank/DDBJ whole genome shotgun (WGS) entry which is preliminary data.</text>
</comment>
<gene>
    <name evidence="1" type="ORF">EDP2_3904</name>
</gene>
<organism evidence="1 2">
    <name type="scientific">Enterobacter cloacae S611</name>
    <dbReference type="NCBI Taxonomy" id="1399146"/>
    <lineage>
        <taxon>Bacteria</taxon>
        <taxon>Pseudomonadati</taxon>
        <taxon>Pseudomonadota</taxon>
        <taxon>Gammaproteobacteria</taxon>
        <taxon>Enterobacterales</taxon>
        <taxon>Enterobacteriaceae</taxon>
        <taxon>Enterobacter</taxon>
        <taxon>Enterobacter cloacae complex</taxon>
    </lineage>
</organism>
<proteinExistence type="predicted"/>
<dbReference type="Proteomes" id="UP000017834">
    <property type="component" value="Unassembled WGS sequence"/>
</dbReference>
<name>A0ABN0QCK8_ENTCL</name>